<feature type="transmembrane region" description="Helical" evidence="6">
    <location>
        <begin position="179"/>
        <end position="200"/>
    </location>
</feature>
<dbReference type="PANTHER" id="PTHR30086">
    <property type="entry name" value="ARGININE EXPORTER PROTEIN ARGO"/>
    <property type="match status" value="1"/>
</dbReference>
<dbReference type="RefSeq" id="WP_379930226.1">
    <property type="nucleotide sequence ID" value="NZ_JBHUMM010000043.1"/>
</dbReference>
<dbReference type="EMBL" id="JBHUMM010000043">
    <property type="protein sequence ID" value="MFD2672660.1"/>
    <property type="molecule type" value="Genomic_DNA"/>
</dbReference>
<evidence type="ECO:0000256" key="4">
    <source>
        <dbReference type="ARBA" id="ARBA00022989"/>
    </source>
</evidence>
<name>A0ABW5RDJ4_9BACL</name>
<dbReference type="Proteomes" id="UP001597497">
    <property type="component" value="Unassembled WGS sequence"/>
</dbReference>
<dbReference type="Pfam" id="PF01810">
    <property type="entry name" value="LysE"/>
    <property type="match status" value="1"/>
</dbReference>
<organism evidence="7 8">
    <name type="scientific">Marinicrinis sediminis</name>
    <dbReference type="NCBI Taxonomy" id="1652465"/>
    <lineage>
        <taxon>Bacteria</taxon>
        <taxon>Bacillati</taxon>
        <taxon>Bacillota</taxon>
        <taxon>Bacilli</taxon>
        <taxon>Bacillales</taxon>
        <taxon>Paenibacillaceae</taxon>
    </lineage>
</organism>
<keyword evidence="2" id="KW-1003">Cell membrane</keyword>
<feature type="transmembrane region" description="Helical" evidence="6">
    <location>
        <begin position="71"/>
        <end position="89"/>
    </location>
</feature>
<evidence type="ECO:0000256" key="5">
    <source>
        <dbReference type="ARBA" id="ARBA00023136"/>
    </source>
</evidence>
<accession>A0ABW5RDJ4</accession>
<feature type="transmembrane region" description="Helical" evidence="6">
    <location>
        <begin position="33"/>
        <end position="59"/>
    </location>
</feature>
<proteinExistence type="predicted"/>
<feature type="transmembrane region" description="Helical" evidence="6">
    <location>
        <begin position="147"/>
        <end position="167"/>
    </location>
</feature>
<protein>
    <submittedName>
        <fullName evidence="7">LysE family transporter</fullName>
    </submittedName>
</protein>
<evidence type="ECO:0000256" key="6">
    <source>
        <dbReference type="SAM" id="Phobius"/>
    </source>
</evidence>
<dbReference type="InterPro" id="IPR001123">
    <property type="entry name" value="LeuE-type"/>
</dbReference>
<evidence type="ECO:0000256" key="2">
    <source>
        <dbReference type="ARBA" id="ARBA00022475"/>
    </source>
</evidence>
<keyword evidence="5 6" id="KW-0472">Membrane</keyword>
<dbReference type="PANTHER" id="PTHR30086:SF6">
    <property type="entry name" value="AMINO ACID EFFLUX PROTEIN YCGF-RELATED"/>
    <property type="match status" value="1"/>
</dbReference>
<reference evidence="8" key="1">
    <citation type="journal article" date="2019" name="Int. J. Syst. Evol. Microbiol.">
        <title>The Global Catalogue of Microorganisms (GCM) 10K type strain sequencing project: providing services to taxonomists for standard genome sequencing and annotation.</title>
        <authorList>
            <consortium name="The Broad Institute Genomics Platform"/>
            <consortium name="The Broad Institute Genome Sequencing Center for Infectious Disease"/>
            <person name="Wu L."/>
            <person name="Ma J."/>
        </authorList>
    </citation>
    <scope>NUCLEOTIDE SEQUENCE [LARGE SCALE GENOMIC DNA]</scope>
    <source>
        <strain evidence="8">KCTC 33676</strain>
    </source>
</reference>
<sequence>MNGFISYVVLGLSLSAPIGPINAAQLDRGIKHGFLYAWLVGIGAMVADALFMLLIYFGVAHFLSTPFMRTFLWSFGCFILIYIGIESIRSAQTHVSGEIRKEESAAKSFWAGFAMALSNPLNILFWLGIYGSVLAQTTQSFGGGQMLLYSGGIFLGILLWDVIMAGISSTVSHLFKPGVLRGISVAAGISLLVFGLYFGYRAVDMIIL</sequence>
<feature type="transmembrane region" description="Helical" evidence="6">
    <location>
        <begin position="109"/>
        <end position="135"/>
    </location>
</feature>
<comment type="caution">
    <text evidence="7">The sequence shown here is derived from an EMBL/GenBank/DDBJ whole genome shotgun (WGS) entry which is preliminary data.</text>
</comment>
<keyword evidence="3 6" id="KW-0812">Transmembrane</keyword>
<evidence type="ECO:0000313" key="8">
    <source>
        <dbReference type="Proteomes" id="UP001597497"/>
    </source>
</evidence>
<keyword evidence="4 6" id="KW-1133">Transmembrane helix</keyword>
<keyword evidence="8" id="KW-1185">Reference proteome</keyword>
<evidence type="ECO:0000256" key="1">
    <source>
        <dbReference type="ARBA" id="ARBA00004651"/>
    </source>
</evidence>
<gene>
    <name evidence="7" type="ORF">ACFSUC_13920</name>
</gene>
<comment type="subcellular location">
    <subcellularLocation>
        <location evidence="1">Cell membrane</location>
        <topology evidence="1">Multi-pass membrane protein</topology>
    </subcellularLocation>
</comment>
<evidence type="ECO:0000256" key="3">
    <source>
        <dbReference type="ARBA" id="ARBA00022692"/>
    </source>
</evidence>
<evidence type="ECO:0000313" key="7">
    <source>
        <dbReference type="EMBL" id="MFD2672660.1"/>
    </source>
</evidence>